<proteinExistence type="predicted"/>
<protein>
    <submittedName>
        <fullName evidence="1">Uncharacterized protein</fullName>
    </submittedName>
</protein>
<accession>A0A8J8P548</accession>
<dbReference type="EMBL" id="RRYP01001273">
    <property type="protein sequence ID" value="TNV86144.1"/>
    <property type="molecule type" value="Genomic_DNA"/>
</dbReference>
<evidence type="ECO:0000313" key="2">
    <source>
        <dbReference type="Proteomes" id="UP000785679"/>
    </source>
</evidence>
<comment type="caution">
    <text evidence="1">The sequence shown here is derived from an EMBL/GenBank/DDBJ whole genome shotgun (WGS) entry which is preliminary data.</text>
</comment>
<dbReference type="AlphaFoldDB" id="A0A8J8P548"/>
<dbReference type="Proteomes" id="UP000785679">
    <property type="component" value="Unassembled WGS sequence"/>
</dbReference>
<sequence length="686" mass="76111">MSANQDVVIFQVGTSFFRVQYDYIANLATTSTAYDATPMNSFTARALRCETADQVYSLLHSALSPEINRLFVANFNFMTSKIIYTRFLQQTDISSVFHGIILGAEDFFIASSEVFIMKSPSTSFQFGQPHGIIYSPHQTCQQLDQYEYPKVTFLTTMTMAATSLSYSFSSSPPTVNNYLSSTFATNIAFSQFEGVYQTQCSIQTTPGVFDYTLLSSTQPTNHLYFVTGDTTNELKIQPFSAAKISASIVANPVFSYTLKSFNDFNKYKIAINSARGELALSDVANMGAGIYTVVIEGKLPDCQTLTEAFTLEGEFNDEPKFASELELFVAPQGQITYYTLPDLVDANKGQALTVTLAAGSPTFLAFSDPLTLLASPTSSTPPDTYTVLLIINDGMLSKPFELTVIVSSSLYTIAPPPPSFATPLTPQTLIIGTPSNYTLPQTDAEISVELGNAMPFTKYKDGAFEFDAEKEGEYVVKIVLKDQGRESVYRLRISVKSDRVIQKPKPFSTPNNTHPLKYQLYKPTRDGKIRLSFIGQPIHVLEQLVAKYNESHFQLRLNGKDNVAFTFVTDKIPFGYLVLQMHFLSPESISLYDDPLDFISLTPNATLYIHSNRYNLTLNSTVTCQLPNQYSTQQVSLIQKLQYGGMVSQLAMIPGIILINLFLQDNTTGDSCIQVNCHEFDMGHAE</sequence>
<reference evidence="1" key="1">
    <citation type="submission" date="2019-06" db="EMBL/GenBank/DDBJ databases">
        <authorList>
            <person name="Zheng W."/>
        </authorList>
    </citation>
    <scope>NUCLEOTIDE SEQUENCE</scope>
    <source>
        <strain evidence="1">QDHG01</strain>
    </source>
</reference>
<organism evidence="1 2">
    <name type="scientific">Halteria grandinella</name>
    <dbReference type="NCBI Taxonomy" id="5974"/>
    <lineage>
        <taxon>Eukaryota</taxon>
        <taxon>Sar</taxon>
        <taxon>Alveolata</taxon>
        <taxon>Ciliophora</taxon>
        <taxon>Intramacronucleata</taxon>
        <taxon>Spirotrichea</taxon>
        <taxon>Stichotrichia</taxon>
        <taxon>Sporadotrichida</taxon>
        <taxon>Halteriidae</taxon>
        <taxon>Halteria</taxon>
    </lineage>
</organism>
<keyword evidence="2" id="KW-1185">Reference proteome</keyword>
<evidence type="ECO:0000313" key="1">
    <source>
        <dbReference type="EMBL" id="TNV86144.1"/>
    </source>
</evidence>
<gene>
    <name evidence="1" type="ORF">FGO68_gene16417</name>
</gene>
<name>A0A8J8P548_HALGN</name>